<dbReference type="SMART" id="SM00646">
    <property type="entry name" value="Ami_3"/>
    <property type="match status" value="1"/>
</dbReference>
<dbReference type="SUPFAM" id="SSF110997">
    <property type="entry name" value="Sporulation related repeat"/>
    <property type="match status" value="1"/>
</dbReference>
<comment type="caution">
    <text evidence="3">The sequence shown here is derived from an EMBL/GenBank/DDBJ whole genome shotgun (WGS) entry which is preliminary data.</text>
</comment>
<dbReference type="InterPro" id="IPR007730">
    <property type="entry name" value="SPOR-like_dom"/>
</dbReference>
<feature type="domain" description="SPOR" evidence="2">
    <location>
        <begin position="171"/>
        <end position="210"/>
    </location>
</feature>
<keyword evidence="1" id="KW-0378">Hydrolase</keyword>
<organism evidence="3 4">
    <name type="scientific">Romboutsia timonensis</name>
    <dbReference type="NCBI Taxonomy" id="1776391"/>
    <lineage>
        <taxon>Bacteria</taxon>
        <taxon>Bacillati</taxon>
        <taxon>Bacillota</taxon>
        <taxon>Clostridia</taxon>
        <taxon>Peptostreptococcales</taxon>
        <taxon>Peptostreptococcaceae</taxon>
        <taxon>Romboutsia</taxon>
    </lineage>
</organism>
<dbReference type="GO" id="GO:0042834">
    <property type="term" value="F:peptidoglycan binding"/>
    <property type="evidence" value="ECO:0007669"/>
    <property type="project" value="InterPro"/>
</dbReference>
<dbReference type="CDD" id="cd02696">
    <property type="entry name" value="MurNAc-LAA"/>
    <property type="match status" value="1"/>
</dbReference>
<accession>A0A921MZT9</accession>
<gene>
    <name evidence="3" type="ORF">K8V90_03980</name>
</gene>
<dbReference type="PROSITE" id="PS51724">
    <property type="entry name" value="SPOR"/>
    <property type="match status" value="1"/>
</dbReference>
<dbReference type="AlphaFoldDB" id="A0A921MZT9"/>
<dbReference type="Pfam" id="PF05036">
    <property type="entry name" value="SPOR"/>
    <property type="match status" value="1"/>
</dbReference>
<evidence type="ECO:0000313" key="4">
    <source>
        <dbReference type="Proteomes" id="UP000776700"/>
    </source>
</evidence>
<dbReference type="Pfam" id="PF01520">
    <property type="entry name" value="Amidase_3"/>
    <property type="match status" value="1"/>
</dbReference>
<proteinExistence type="predicted"/>
<dbReference type="Proteomes" id="UP000776700">
    <property type="component" value="Unassembled WGS sequence"/>
</dbReference>
<sequence>MKIFIDAGHGGTDSGAIGNPIIEKDFNLLIANKVISKLKEYECIALSSRTSDKYISLDERVDLSNKNNCDCFISIHCNSSVNIATGFESYSFTGASSLQNNVHNEIIKVIGLKDRGKKKANFYVLKHTKAKAILLELGFINNKNDCDVLNSKIDLIVNAIVQGIVKEYDIKQKNGKYTVQLGVFNNKANAQALANELKAKGYDCIIKASV</sequence>
<dbReference type="SUPFAM" id="SSF53187">
    <property type="entry name" value="Zn-dependent exopeptidases"/>
    <property type="match status" value="1"/>
</dbReference>
<name>A0A921MZT9_9FIRM</name>
<dbReference type="EMBL" id="DYUB01000131">
    <property type="protein sequence ID" value="HJG96246.1"/>
    <property type="molecule type" value="Genomic_DNA"/>
</dbReference>
<dbReference type="PANTHER" id="PTHR30404">
    <property type="entry name" value="N-ACETYLMURAMOYL-L-ALANINE AMIDASE"/>
    <property type="match status" value="1"/>
</dbReference>
<reference evidence="3" key="2">
    <citation type="submission" date="2021-09" db="EMBL/GenBank/DDBJ databases">
        <authorList>
            <person name="Gilroy R."/>
        </authorList>
    </citation>
    <scope>NUCLEOTIDE SEQUENCE</scope>
    <source>
        <strain evidence="3">1277</strain>
    </source>
</reference>
<dbReference type="Gene3D" id="3.40.630.40">
    <property type="entry name" value="Zn-dependent exopeptidases"/>
    <property type="match status" value="1"/>
</dbReference>
<dbReference type="InterPro" id="IPR036680">
    <property type="entry name" value="SPOR-like_sf"/>
</dbReference>
<dbReference type="PANTHER" id="PTHR30404:SF0">
    <property type="entry name" value="N-ACETYLMURAMOYL-L-ALANINE AMIDASE AMIC"/>
    <property type="match status" value="1"/>
</dbReference>
<evidence type="ECO:0000313" key="3">
    <source>
        <dbReference type="EMBL" id="HJG96246.1"/>
    </source>
</evidence>
<dbReference type="GO" id="GO:0009253">
    <property type="term" value="P:peptidoglycan catabolic process"/>
    <property type="evidence" value="ECO:0007669"/>
    <property type="project" value="InterPro"/>
</dbReference>
<dbReference type="GO" id="GO:0008745">
    <property type="term" value="F:N-acetylmuramoyl-L-alanine amidase activity"/>
    <property type="evidence" value="ECO:0007669"/>
    <property type="project" value="InterPro"/>
</dbReference>
<reference evidence="3" key="1">
    <citation type="journal article" date="2021" name="PeerJ">
        <title>Extensive microbial diversity within the chicken gut microbiome revealed by metagenomics and culture.</title>
        <authorList>
            <person name="Gilroy R."/>
            <person name="Ravi A."/>
            <person name="Getino M."/>
            <person name="Pursley I."/>
            <person name="Horton D.L."/>
            <person name="Alikhan N.F."/>
            <person name="Baker D."/>
            <person name="Gharbi K."/>
            <person name="Hall N."/>
            <person name="Watson M."/>
            <person name="Adriaenssens E.M."/>
            <person name="Foster-Nyarko E."/>
            <person name="Jarju S."/>
            <person name="Secka A."/>
            <person name="Antonio M."/>
            <person name="Oren A."/>
            <person name="Chaudhuri R.R."/>
            <person name="La Ragione R."/>
            <person name="Hildebrand F."/>
            <person name="Pallen M.J."/>
        </authorList>
    </citation>
    <scope>NUCLEOTIDE SEQUENCE</scope>
    <source>
        <strain evidence="3">1277</strain>
    </source>
</reference>
<dbReference type="InterPro" id="IPR002508">
    <property type="entry name" value="MurNAc-LAA_cat"/>
</dbReference>
<dbReference type="GO" id="GO:0030288">
    <property type="term" value="C:outer membrane-bounded periplasmic space"/>
    <property type="evidence" value="ECO:0007669"/>
    <property type="project" value="TreeGrafter"/>
</dbReference>
<evidence type="ECO:0000256" key="1">
    <source>
        <dbReference type="ARBA" id="ARBA00022801"/>
    </source>
</evidence>
<evidence type="ECO:0000259" key="2">
    <source>
        <dbReference type="PROSITE" id="PS51724"/>
    </source>
</evidence>
<protein>
    <submittedName>
        <fullName evidence="3">N-acetylmuramoyl-L-alanine amidase</fullName>
    </submittedName>
</protein>
<dbReference type="InterPro" id="IPR050695">
    <property type="entry name" value="N-acetylmuramoyl_amidase_3"/>
</dbReference>